<dbReference type="RefSeq" id="WP_054454550.1">
    <property type="nucleotide sequence ID" value="NZ_LHPH01000012.1"/>
</dbReference>
<dbReference type="PATRIC" id="fig|187330.3.peg.736"/>
<dbReference type="OrthoDB" id="8780005at2"/>
<proteinExistence type="predicted"/>
<dbReference type="STRING" id="187330.AMS58_00895"/>
<dbReference type="Proteomes" id="UP000037848">
    <property type="component" value="Unassembled WGS sequence"/>
</dbReference>
<sequence length="140" mass="16092">MALRFECLDPVKTPLVNKFYDSNGARGRANKQDAVWVAYADFDIIAACRIQNRGDHLFLSTLLVAPPWRGKGIARQLLSQIIKSQQQEVYTFAYQSLIDFYRSIGFNFVLTLPEPLATLFCFYQQRKIVAMSIRSSNYLK</sequence>
<organism evidence="2 3">
    <name type="scientific">Pseudoalteromonas porphyrae</name>
    <dbReference type="NCBI Taxonomy" id="187330"/>
    <lineage>
        <taxon>Bacteria</taxon>
        <taxon>Pseudomonadati</taxon>
        <taxon>Pseudomonadota</taxon>
        <taxon>Gammaproteobacteria</taxon>
        <taxon>Alteromonadales</taxon>
        <taxon>Pseudoalteromonadaceae</taxon>
        <taxon>Pseudoalteromonas</taxon>
    </lineage>
</organism>
<dbReference type="AlphaFoldDB" id="A0A0N1MU36"/>
<keyword evidence="3" id="KW-1185">Reference proteome</keyword>
<dbReference type="GO" id="GO:0016747">
    <property type="term" value="F:acyltransferase activity, transferring groups other than amino-acyl groups"/>
    <property type="evidence" value="ECO:0007669"/>
    <property type="project" value="InterPro"/>
</dbReference>
<dbReference type="SUPFAM" id="SSF55729">
    <property type="entry name" value="Acyl-CoA N-acyltransferases (Nat)"/>
    <property type="match status" value="1"/>
</dbReference>
<accession>A0A0N1MU36</accession>
<name>A0A0N1MU36_9GAMM</name>
<evidence type="ECO:0000313" key="3">
    <source>
        <dbReference type="Proteomes" id="UP000037848"/>
    </source>
</evidence>
<dbReference type="PROSITE" id="PS51186">
    <property type="entry name" value="GNAT"/>
    <property type="match status" value="1"/>
</dbReference>
<comment type="caution">
    <text evidence="2">The sequence shown here is derived from an EMBL/GenBank/DDBJ whole genome shotgun (WGS) entry which is preliminary data.</text>
</comment>
<evidence type="ECO:0000259" key="1">
    <source>
        <dbReference type="PROSITE" id="PS51186"/>
    </source>
</evidence>
<dbReference type="InterPro" id="IPR000182">
    <property type="entry name" value="GNAT_dom"/>
</dbReference>
<dbReference type="Pfam" id="PF13508">
    <property type="entry name" value="Acetyltransf_7"/>
    <property type="match status" value="1"/>
</dbReference>
<evidence type="ECO:0000313" key="2">
    <source>
        <dbReference type="EMBL" id="KPH62706.1"/>
    </source>
</evidence>
<dbReference type="InterPro" id="IPR016181">
    <property type="entry name" value="Acyl_CoA_acyltransferase"/>
</dbReference>
<dbReference type="CDD" id="cd04301">
    <property type="entry name" value="NAT_SF"/>
    <property type="match status" value="1"/>
</dbReference>
<feature type="domain" description="N-acetyltransferase" evidence="1">
    <location>
        <begin position="1"/>
        <end position="128"/>
    </location>
</feature>
<dbReference type="Gene3D" id="3.40.630.30">
    <property type="match status" value="1"/>
</dbReference>
<keyword evidence="2" id="KW-0808">Transferase</keyword>
<protein>
    <submittedName>
        <fullName evidence="2">GNAT family acetyltransferase</fullName>
    </submittedName>
</protein>
<gene>
    <name evidence="2" type="ORF">ADS77_11645</name>
</gene>
<reference evidence="2 3" key="1">
    <citation type="submission" date="2015-08" db="EMBL/GenBank/DDBJ databases">
        <title>Draft Genome Sequence of Pseudoalteromonas porphyrae UCD-SED14.</title>
        <authorList>
            <person name="Coil D.A."/>
            <person name="Jospin G."/>
            <person name="Lee R.D."/>
            <person name="Eisen J.A."/>
        </authorList>
    </citation>
    <scope>NUCLEOTIDE SEQUENCE [LARGE SCALE GENOMIC DNA]</scope>
    <source>
        <strain evidence="2 3">UCD-SED14</strain>
    </source>
</reference>
<dbReference type="EMBL" id="LHPH01000012">
    <property type="protein sequence ID" value="KPH62706.1"/>
    <property type="molecule type" value="Genomic_DNA"/>
</dbReference>